<evidence type="ECO:0000256" key="5">
    <source>
        <dbReference type="ARBA" id="ARBA00022840"/>
    </source>
</evidence>
<evidence type="ECO:0000256" key="4">
    <source>
        <dbReference type="ARBA" id="ARBA00022741"/>
    </source>
</evidence>
<feature type="region of interest" description="Disordered" evidence="6">
    <location>
        <begin position="83"/>
        <end position="163"/>
    </location>
</feature>
<accession>A0A820TYL8</accession>
<protein>
    <submittedName>
        <fullName evidence="7">Uncharacterized protein</fullName>
    </submittedName>
</protein>
<evidence type="ECO:0000256" key="2">
    <source>
        <dbReference type="ARBA" id="ARBA00022490"/>
    </source>
</evidence>
<sequence>MLGEDLKPWLIEINCSPTMARCTAVTTEMCDGVLEDTCKLIIDRKYNRVNDTGRFELIHKGLPVPVPIYIGIDLRIEGKTCKTNRTHNNNSNTNGTHNNNNNNATITTPVSAPPQVRASKDATADNDSNQLHSISALDANHDRSSSKNGGINQPSGDYNDIASSTDSILDRVDNNQYRFHSNNRSTNGARRKQSKVKSNRISANILSNQQLNPPKLNDRVPSPKETKPSQTHPYFRQCQRSALPQRIQEQQLDKNSSPSCQRPKTTLTSLRPNPIPSIPTSSTLTIIDAGKEHITVIAVA</sequence>
<dbReference type="GO" id="GO:0015630">
    <property type="term" value="C:microtubule cytoskeleton"/>
    <property type="evidence" value="ECO:0007669"/>
    <property type="project" value="TreeGrafter"/>
</dbReference>
<keyword evidence="4" id="KW-0547">Nucleotide-binding</keyword>
<dbReference type="InterPro" id="IPR004344">
    <property type="entry name" value="TTL/TTLL_fam"/>
</dbReference>
<dbReference type="InterPro" id="IPR051437">
    <property type="entry name" value="TTLL_monoglycylase"/>
</dbReference>
<dbReference type="PANTHER" id="PTHR45870">
    <property type="entry name" value="TUBULIN MONOGLYCYLASE TTLL3"/>
    <property type="match status" value="1"/>
</dbReference>
<name>A0A820TYL8_9BILA</name>
<dbReference type="GO" id="GO:0005524">
    <property type="term" value="F:ATP binding"/>
    <property type="evidence" value="ECO:0007669"/>
    <property type="project" value="UniProtKB-KW"/>
</dbReference>
<organism evidence="7 8">
    <name type="scientific">Rotaria socialis</name>
    <dbReference type="NCBI Taxonomy" id="392032"/>
    <lineage>
        <taxon>Eukaryota</taxon>
        <taxon>Metazoa</taxon>
        <taxon>Spiralia</taxon>
        <taxon>Gnathifera</taxon>
        <taxon>Rotifera</taxon>
        <taxon>Eurotatoria</taxon>
        <taxon>Bdelloidea</taxon>
        <taxon>Philodinida</taxon>
        <taxon>Philodinidae</taxon>
        <taxon>Rotaria</taxon>
    </lineage>
</organism>
<feature type="compositionally biased region" description="Basic residues" evidence="6">
    <location>
        <begin position="189"/>
        <end position="198"/>
    </location>
</feature>
<feature type="compositionally biased region" description="Polar residues" evidence="6">
    <location>
        <begin position="199"/>
        <end position="212"/>
    </location>
</feature>
<keyword evidence="8" id="KW-1185">Reference proteome</keyword>
<comment type="subcellular location">
    <subcellularLocation>
        <location evidence="1">Cytoplasm</location>
    </subcellularLocation>
</comment>
<feature type="region of interest" description="Disordered" evidence="6">
    <location>
        <begin position="177"/>
        <end position="235"/>
    </location>
</feature>
<dbReference type="AlphaFoldDB" id="A0A820TYL8"/>
<feature type="compositionally biased region" description="Polar residues" evidence="6">
    <location>
        <begin position="146"/>
        <end position="163"/>
    </location>
</feature>
<feature type="compositionally biased region" description="Basic and acidic residues" evidence="6">
    <location>
        <begin position="216"/>
        <end position="227"/>
    </location>
</feature>
<proteinExistence type="predicted"/>
<dbReference type="GO" id="GO:0070736">
    <property type="term" value="F:protein-glycine ligase activity, initiating"/>
    <property type="evidence" value="ECO:0007669"/>
    <property type="project" value="TreeGrafter"/>
</dbReference>
<keyword evidence="3" id="KW-0436">Ligase</keyword>
<dbReference type="PANTHER" id="PTHR45870:SF2">
    <property type="entry name" value="TUBULIN MONOGLYCYLASE TTLL3"/>
    <property type="match status" value="1"/>
</dbReference>
<feature type="compositionally biased region" description="Polar residues" evidence="6">
    <location>
        <begin position="249"/>
        <end position="271"/>
    </location>
</feature>
<dbReference type="Proteomes" id="UP000663873">
    <property type="component" value="Unassembled WGS sequence"/>
</dbReference>
<comment type="caution">
    <text evidence="7">The sequence shown here is derived from an EMBL/GenBank/DDBJ whole genome shotgun (WGS) entry which is preliminary data.</text>
</comment>
<dbReference type="EMBL" id="CAJOBP010005806">
    <property type="protein sequence ID" value="CAF4478450.1"/>
    <property type="molecule type" value="Genomic_DNA"/>
</dbReference>
<gene>
    <name evidence="7" type="ORF">UJA718_LOCUS24739</name>
</gene>
<dbReference type="Pfam" id="PF03133">
    <property type="entry name" value="TTL"/>
    <property type="match status" value="1"/>
</dbReference>
<feature type="region of interest" description="Disordered" evidence="6">
    <location>
        <begin position="249"/>
        <end position="276"/>
    </location>
</feature>
<feature type="compositionally biased region" description="Low complexity" evidence="6">
    <location>
        <begin position="86"/>
        <end position="108"/>
    </location>
</feature>
<keyword evidence="5" id="KW-0067">ATP-binding</keyword>
<feature type="compositionally biased region" description="Polar residues" evidence="6">
    <location>
        <begin position="177"/>
        <end position="188"/>
    </location>
</feature>
<evidence type="ECO:0000256" key="1">
    <source>
        <dbReference type="ARBA" id="ARBA00004496"/>
    </source>
</evidence>
<dbReference type="Gene3D" id="3.30.470.20">
    <property type="entry name" value="ATP-grasp fold, B domain"/>
    <property type="match status" value="1"/>
</dbReference>
<evidence type="ECO:0000313" key="8">
    <source>
        <dbReference type="Proteomes" id="UP000663873"/>
    </source>
</evidence>
<evidence type="ECO:0000256" key="6">
    <source>
        <dbReference type="SAM" id="MobiDB-lite"/>
    </source>
</evidence>
<keyword evidence="2" id="KW-0963">Cytoplasm</keyword>
<evidence type="ECO:0000313" key="7">
    <source>
        <dbReference type="EMBL" id="CAF4478450.1"/>
    </source>
</evidence>
<evidence type="ECO:0000256" key="3">
    <source>
        <dbReference type="ARBA" id="ARBA00022598"/>
    </source>
</evidence>
<reference evidence="7" key="1">
    <citation type="submission" date="2021-02" db="EMBL/GenBank/DDBJ databases">
        <authorList>
            <person name="Nowell W R."/>
        </authorList>
    </citation>
    <scope>NUCLEOTIDE SEQUENCE</scope>
</reference>
<dbReference type="GO" id="GO:0005737">
    <property type="term" value="C:cytoplasm"/>
    <property type="evidence" value="ECO:0007669"/>
    <property type="project" value="UniProtKB-SubCell"/>
</dbReference>